<feature type="compositionally biased region" description="Acidic residues" evidence="15">
    <location>
        <begin position="383"/>
        <end position="397"/>
    </location>
</feature>
<keyword evidence="19" id="KW-1185">Reference proteome</keyword>
<dbReference type="Pfam" id="PF09397">
    <property type="entry name" value="FtsK_gamma"/>
    <property type="match status" value="1"/>
</dbReference>
<proteinExistence type="inferred from homology"/>
<dbReference type="GO" id="GO:0051301">
    <property type="term" value="P:cell division"/>
    <property type="evidence" value="ECO:0007669"/>
    <property type="project" value="UniProtKB-KW"/>
</dbReference>
<keyword evidence="7 14" id="KW-0547">Nucleotide-binding</keyword>
<dbReference type="SUPFAM" id="SSF52540">
    <property type="entry name" value="P-loop containing nucleoside triphosphate hydrolases"/>
    <property type="match status" value="1"/>
</dbReference>
<evidence type="ECO:0000256" key="9">
    <source>
        <dbReference type="ARBA" id="ARBA00022840"/>
    </source>
</evidence>
<feature type="transmembrane region" description="Helical" evidence="16">
    <location>
        <begin position="152"/>
        <end position="178"/>
    </location>
</feature>
<keyword evidence="6 16" id="KW-0812">Transmembrane</keyword>
<evidence type="ECO:0000256" key="13">
    <source>
        <dbReference type="ARBA" id="ARBA00023306"/>
    </source>
</evidence>
<dbReference type="CDD" id="cd01127">
    <property type="entry name" value="TrwB_TraG_TraD_VirD4"/>
    <property type="match status" value="1"/>
</dbReference>
<dbReference type="PANTHER" id="PTHR22683:SF41">
    <property type="entry name" value="DNA TRANSLOCASE FTSK"/>
    <property type="match status" value="1"/>
</dbReference>
<keyword evidence="10 16" id="KW-1133">Transmembrane helix</keyword>
<evidence type="ECO:0000256" key="14">
    <source>
        <dbReference type="PROSITE-ProRule" id="PRU00289"/>
    </source>
</evidence>
<sequence>MNFLERILELEFLRSIVKKMPTVKQLVFGVVGILALSYLFLILLSYNPADPAWSQVSSEATVTNIGGALGAWISDILRTFFGWSSWLFVGFLAYELVRLMGMRTQVAWPFRLVAYGSLIGSVAALLTYGASLRSADQASSIGGVFGQEIQQALTNAFGGTIAALFLIFFILLVSALVFEIRWAKVLGVFLAWLLPTNRRQEKTEDETPVDDTLIADIDEQDSEKVVKNPDDYIPHNHNGAFESFVKHSGVQDSLKAVWQLEKAEAEQASDSDSQNESRFSKIARQAIKQSAVNSAPQMADVAQDDASAAMMAMPADEMQSSTKQTVSTTTTTQAPTVSIAPTVAMDDDVDADDADNHLWQDDAPSVDDNWQTAHSAWQADADMPMDDGFDDDDDAMWDDAPAPAPQTASKSRAMDTLSYRMSLTPLPELDLLDKPNYDQKPVVTEAQLAEASELLEIKLQEFNIKANVISAMVGPVVTRFEVDLAPGVKASRVSRVAQDLARSMSKASLRVVEVIPGKPYIGIEVPNKEREMVRLIELLDTPDFRDPDKQIAIAVGKDIGGKPVIADLAKAPHMLVAGTTGSGKSVLVNSFLLSMLLKYTPDELKLVLIDPKQLELANYGDIPHLLTPVITDMKDAVAALTWCVNEMERRYQLMSKLRVRKISEFNKKVEHAESVGEPIYDPLWQMNDSVSQSKPPKLKPLPTIVIVADEFADMIMQLGKTAEEPIVRLAQKARAAGIHLLLATQRPTVNVVTGLIKANVPARVALRVNSKVDSRTIIEEGGAEDMLGHGDMMFIGPGKNNPERMHGAFVDDDEVNRVCDAWRERGSPDYIDLSDSYTFEGEGSGDMGSGGASADELYEAAAAFVVETRKPSISAVQRKFSIGYNRAARLLDQMEERGLVTAMDHSGKRQLLL</sequence>
<feature type="domain" description="FtsK" evidence="17">
    <location>
        <begin position="561"/>
        <end position="775"/>
    </location>
</feature>
<name>A0A1T0CLD1_9GAMM</name>
<evidence type="ECO:0000256" key="3">
    <source>
        <dbReference type="ARBA" id="ARBA00020887"/>
    </source>
</evidence>
<dbReference type="Pfam" id="PF17854">
    <property type="entry name" value="FtsK_alpha"/>
    <property type="match status" value="1"/>
</dbReference>
<evidence type="ECO:0000256" key="10">
    <source>
        <dbReference type="ARBA" id="ARBA00022989"/>
    </source>
</evidence>
<evidence type="ECO:0000256" key="7">
    <source>
        <dbReference type="ARBA" id="ARBA00022741"/>
    </source>
</evidence>
<evidence type="ECO:0000256" key="2">
    <source>
        <dbReference type="ARBA" id="ARBA00006474"/>
    </source>
</evidence>
<dbReference type="GO" id="GO:0005524">
    <property type="term" value="F:ATP binding"/>
    <property type="evidence" value="ECO:0007669"/>
    <property type="project" value="UniProtKB-UniRule"/>
</dbReference>
<evidence type="ECO:0000259" key="17">
    <source>
        <dbReference type="PROSITE" id="PS50901"/>
    </source>
</evidence>
<keyword evidence="4" id="KW-1003">Cell membrane</keyword>
<keyword evidence="8" id="KW-0159">Chromosome partition</keyword>
<keyword evidence="11" id="KW-0238">DNA-binding</keyword>
<keyword evidence="13" id="KW-0131">Cell cycle</keyword>
<evidence type="ECO:0000256" key="8">
    <source>
        <dbReference type="ARBA" id="ARBA00022829"/>
    </source>
</evidence>
<dbReference type="InterPro" id="IPR018541">
    <property type="entry name" value="Ftsk_gamma"/>
</dbReference>
<dbReference type="OrthoDB" id="9807790at2"/>
<dbReference type="PANTHER" id="PTHR22683">
    <property type="entry name" value="SPORULATION PROTEIN RELATED"/>
    <property type="match status" value="1"/>
</dbReference>
<dbReference type="Gene3D" id="3.40.50.300">
    <property type="entry name" value="P-loop containing nucleotide triphosphate hydrolases"/>
    <property type="match status" value="1"/>
</dbReference>
<keyword evidence="9 14" id="KW-0067">ATP-binding</keyword>
<dbReference type="SUPFAM" id="SSF46785">
    <property type="entry name" value="Winged helix' DNA-binding domain"/>
    <property type="match status" value="1"/>
</dbReference>
<comment type="similarity">
    <text evidence="2">Belongs to the FtsK/SpoIIIE/SftA family.</text>
</comment>
<gene>
    <name evidence="18" type="ORF">B0680_08085</name>
</gene>
<reference evidence="18 19" key="1">
    <citation type="submission" date="2017-02" db="EMBL/GenBank/DDBJ databases">
        <title>Draft genome sequence of Moraxella pluranimalium CCUG 54913T type strain.</title>
        <authorList>
            <person name="Salva-Serra F."/>
            <person name="Engstrom-Jakobsson H."/>
            <person name="Thorell K."/>
            <person name="Jaen-Luchoro D."/>
            <person name="Gonzales-Siles L."/>
            <person name="Karlsson R."/>
            <person name="Yazdan S."/>
            <person name="Boulund F."/>
            <person name="Johnning A."/>
            <person name="Engstrand L."/>
            <person name="Kristiansson E."/>
            <person name="Moore E."/>
        </authorList>
    </citation>
    <scope>NUCLEOTIDE SEQUENCE [LARGE SCALE GENOMIC DNA]</scope>
    <source>
        <strain evidence="18 19">CCUG 54913</strain>
    </source>
</reference>
<dbReference type="InterPro" id="IPR025199">
    <property type="entry name" value="FtsK_4TM"/>
</dbReference>
<dbReference type="Proteomes" id="UP000189800">
    <property type="component" value="Unassembled WGS sequence"/>
</dbReference>
<comment type="caution">
    <text evidence="18">The sequence shown here is derived from an EMBL/GenBank/DDBJ whole genome shotgun (WGS) entry which is preliminary data.</text>
</comment>
<evidence type="ECO:0000256" key="1">
    <source>
        <dbReference type="ARBA" id="ARBA00004651"/>
    </source>
</evidence>
<feature type="transmembrane region" description="Helical" evidence="16">
    <location>
        <begin position="80"/>
        <end position="100"/>
    </location>
</feature>
<dbReference type="InterPro" id="IPR050206">
    <property type="entry name" value="FtsK/SpoIIIE/SftA"/>
</dbReference>
<dbReference type="InterPro" id="IPR041027">
    <property type="entry name" value="FtsK_alpha"/>
</dbReference>
<dbReference type="InterPro" id="IPR002543">
    <property type="entry name" value="FtsK_dom"/>
</dbReference>
<keyword evidence="5 18" id="KW-0132">Cell division</keyword>
<dbReference type="InterPro" id="IPR036388">
    <property type="entry name" value="WH-like_DNA-bd_sf"/>
</dbReference>
<dbReference type="SMART" id="SM00843">
    <property type="entry name" value="Ftsk_gamma"/>
    <property type="match status" value="1"/>
</dbReference>
<dbReference type="GO" id="GO:0003677">
    <property type="term" value="F:DNA binding"/>
    <property type="evidence" value="ECO:0007669"/>
    <property type="project" value="UniProtKB-KW"/>
</dbReference>
<evidence type="ECO:0000256" key="4">
    <source>
        <dbReference type="ARBA" id="ARBA00022475"/>
    </source>
</evidence>
<dbReference type="AlphaFoldDB" id="A0A1T0CLD1"/>
<evidence type="ECO:0000256" key="5">
    <source>
        <dbReference type="ARBA" id="ARBA00022618"/>
    </source>
</evidence>
<evidence type="ECO:0000256" key="6">
    <source>
        <dbReference type="ARBA" id="ARBA00022692"/>
    </source>
</evidence>
<dbReference type="Pfam" id="PF13491">
    <property type="entry name" value="FtsK_4TM"/>
    <property type="match status" value="1"/>
</dbReference>
<evidence type="ECO:0000256" key="15">
    <source>
        <dbReference type="SAM" id="MobiDB-lite"/>
    </source>
</evidence>
<dbReference type="Gene3D" id="3.30.980.40">
    <property type="match status" value="1"/>
</dbReference>
<feature type="transmembrane region" description="Helical" evidence="16">
    <location>
        <begin position="112"/>
        <end position="132"/>
    </location>
</feature>
<dbReference type="InterPro" id="IPR036390">
    <property type="entry name" value="WH_DNA-bd_sf"/>
</dbReference>
<dbReference type="GO" id="GO:0007059">
    <property type="term" value="P:chromosome segregation"/>
    <property type="evidence" value="ECO:0007669"/>
    <property type="project" value="UniProtKB-KW"/>
</dbReference>
<accession>A0A1T0CLD1</accession>
<feature type="region of interest" description="Disordered" evidence="15">
    <location>
        <begin position="381"/>
        <end position="412"/>
    </location>
</feature>
<evidence type="ECO:0000313" key="18">
    <source>
        <dbReference type="EMBL" id="OOS23113.1"/>
    </source>
</evidence>
<dbReference type="GO" id="GO:0005886">
    <property type="term" value="C:plasma membrane"/>
    <property type="evidence" value="ECO:0007669"/>
    <property type="project" value="UniProtKB-SubCell"/>
</dbReference>
<feature type="binding site" evidence="14">
    <location>
        <begin position="578"/>
        <end position="585"/>
    </location>
    <ligand>
        <name>ATP</name>
        <dbReference type="ChEBI" id="CHEBI:30616"/>
    </ligand>
</feature>
<keyword evidence="12 16" id="KW-0472">Membrane</keyword>
<dbReference type="EMBL" id="MUYU01000019">
    <property type="protein sequence ID" value="OOS23113.1"/>
    <property type="molecule type" value="Genomic_DNA"/>
</dbReference>
<evidence type="ECO:0000256" key="11">
    <source>
        <dbReference type="ARBA" id="ARBA00023125"/>
    </source>
</evidence>
<comment type="subcellular location">
    <subcellularLocation>
        <location evidence="1">Cell membrane</location>
        <topology evidence="1">Multi-pass membrane protein</topology>
    </subcellularLocation>
</comment>
<dbReference type="InterPro" id="IPR027417">
    <property type="entry name" value="P-loop_NTPase"/>
</dbReference>
<dbReference type="Gene3D" id="1.10.10.10">
    <property type="entry name" value="Winged helix-like DNA-binding domain superfamily/Winged helix DNA-binding domain"/>
    <property type="match status" value="1"/>
</dbReference>
<evidence type="ECO:0000313" key="19">
    <source>
        <dbReference type="Proteomes" id="UP000189800"/>
    </source>
</evidence>
<evidence type="ECO:0000256" key="16">
    <source>
        <dbReference type="SAM" id="Phobius"/>
    </source>
</evidence>
<protein>
    <recommendedName>
        <fullName evidence="3">DNA translocase FtsK</fullName>
    </recommendedName>
</protein>
<dbReference type="Pfam" id="PF01580">
    <property type="entry name" value="FtsK_SpoIIIE"/>
    <property type="match status" value="1"/>
</dbReference>
<dbReference type="PROSITE" id="PS50901">
    <property type="entry name" value="FTSK"/>
    <property type="match status" value="1"/>
</dbReference>
<organism evidence="18 19">
    <name type="scientific">Moraxella pluranimalium</name>
    <dbReference type="NCBI Taxonomy" id="470453"/>
    <lineage>
        <taxon>Bacteria</taxon>
        <taxon>Pseudomonadati</taxon>
        <taxon>Pseudomonadota</taxon>
        <taxon>Gammaproteobacteria</taxon>
        <taxon>Moraxellales</taxon>
        <taxon>Moraxellaceae</taxon>
        <taxon>Moraxella</taxon>
    </lineage>
</organism>
<dbReference type="STRING" id="470453.B0680_08085"/>
<feature type="transmembrane region" description="Helical" evidence="16">
    <location>
        <begin position="26"/>
        <end position="46"/>
    </location>
</feature>
<evidence type="ECO:0000256" key="12">
    <source>
        <dbReference type="ARBA" id="ARBA00023136"/>
    </source>
</evidence>